<organism evidence="10 11">
    <name type="scientific">Anaerocolumna aminovalerica</name>
    <dbReference type="NCBI Taxonomy" id="1527"/>
    <lineage>
        <taxon>Bacteria</taxon>
        <taxon>Bacillati</taxon>
        <taxon>Bacillota</taxon>
        <taxon>Clostridia</taxon>
        <taxon>Lachnospirales</taxon>
        <taxon>Lachnospiraceae</taxon>
        <taxon>Anaerocolumna</taxon>
    </lineage>
</organism>
<keyword evidence="4 9" id="KW-0812">Transmembrane</keyword>
<feature type="transmembrane region" description="Helical" evidence="9">
    <location>
        <begin position="89"/>
        <end position="106"/>
    </location>
</feature>
<comment type="subcellular location">
    <subcellularLocation>
        <location evidence="1">Cell membrane</location>
        <topology evidence="1">Multi-pass membrane protein</topology>
    </subcellularLocation>
</comment>
<dbReference type="CDD" id="cd06582">
    <property type="entry name" value="TM_PBP1_LivH_like"/>
    <property type="match status" value="1"/>
</dbReference>
<accession>A0A1I5GNU2</accession>
<dbReference type="RefSeq" id="WP_091687198.1">
    <property type="nucleotide sequence ID" value="NZ_BAABFM010000073.1"/>
</dbReference>
<keyword evidence="3" id="KW-1003">Cell membrane</keyword>
<evidence type="ECO:0000256" key="1">
    <source>
        <dbReference type="ARBA" id="ARBA00004651"/>
    </source>
</evidence>
<keyword evidence="7 9" id="KW-0472">Membrane</keyword>
<sequence>MVIRLIIGALMIGSVYGVVGIGYGLIYKASGLMSLAQGDMLMFGAFLGITFYKYLQLPFIIALLLTMIIMFMLGMFIERVMVTKLIEKGAQTVYIILCTISISMILQNSSMLTWGSNVLQFPAIFNSASVKIFGVSVAPENLLVLGVGIIIMVALQLFLTKTKFGISMRAAAQDEVAASALGINVPLTKGTAWGIASMLAGAIGVVVGPVFGVYMSMGAMIGQKAFAGAVVGGYGNMFGAIIGGVFFGFLETFVSAYLTSNYKDFITFGILIIVMILMPKGIFNEEVME</sequence>
<feature type="transmembrane region" description="Helical" evidence="9">
    <location>
        <begin position="226"/>
        <end position="250"/>
    </location>
</feature>
<evidence type="ECO:0000256" key="6">
    <source>
        <dbReference type="ARBA" id="ARBA00022989"/>
    </source>
</evidence>
<keyword evidence="2" id="KW-0813">Transport</keyword>
<proteinExistence type="inferred from homology"/>
<dbReference type="Pfam" id="PF02653">
    <property type="entry name" value="BPD_transp_2"/>
    <property type="match status" value="1"/>
</dbReference>
<dbReference type="InterPro" id="IPR052157">
    <property type="entry name" value="BCAA_transport_permease"/>
</dbReference>
<comment type="similarity">
    <text evidence="8">Belongs to the binding-protein-dependent transport system permease family. LivHM subfamily.</text>
</comment>
<evidence type="ECO:0000256" key="9">
    <source>
        <dbReference type="SAM" id="Phobius"/>
    </source>
</evidence>
<feature type="transmembrane region" description="Helical" evidence="9">
    <location>
        <begin position="118"/>
        <end position="135"/>
    </location>
</feature>
<gene>
    <name evidence="10" type="ORF">SAMN04489757_12134</name>
</gene>
<evidence type="ECO:0000256" key="4">
    <source>
        <dbReference type="ARBA" id="ARBA00022692"/>
    </source>
</evidence>
<evidence type="ECO:0000256" key="8">
    <source>
        <dbReference type="ARBA" id="ARBA00037998"/>
    </source>
</evidence>
<feature type="transmembrane region" description="Helical" evidence="9">
    <location>
        <begin position="192"/>
        <end position="214"/>
    </location>
</feature>
<evidence type="ECO:0000256" key="5">
    <source>
        <dbReference type="ARBA" id="ARBA00022970"/>
    </source>
</evidence>
<reference evidence="10 11" key="1">
    <citation type="submission" date="2016-10" db="EMBL/GenBank/DDBJ databases">
        <authorList>
            <person name="de Groot N.N."/>
        </authorList>
    </citation>
    <scope>NUCLEOTIDE SEQUENCE [LARGE SCALE GENOMIC DNA]</scope>
    <source>
        <strain evidence="10 11">DSM 1283</strain>
    </source>
</reference>
<dbReference type="Proteomes" id="UP000198806">
    <property type="component" value="Unassembled WGS sequence"/>
</dbReference>
<dbReference type="PANTHER" id="PTHR11795">
    <property type="entry name" value="BRANCHED-CHAIN AMINO ACID TRANSPORT SYSTEM PERMEASE PROTEIN LIVH"/>
    <property type="match status" value="1"/>
</dbReference>
<protein>
    <submittedName>
        <fullName evidence="10">Amino acid/amide ABC transporter membrane protein 1, HAAT family</fullName>
    </submittedName>
</protein>
<feature type="transmembrane region" description="Helical" evidence="9">
    <location>
        <begin position="6"/>
        <end position="25"/>
    </location>
</feature>
<feature type="transmembrane region" description="Helical" evidence="9">
    <location>
        <begin position="142"/>
        <end position="159"/>
    </location>
</feature>
<evidence type="ECO:0000256" key="7">
    <source>
        <dbReference type="ARBA" id="ARBA00023136"/>
    </source>
</evidence>
<dbReference type="PANTHER" id="PTHR11795:SF445">
    <property type="entry name" value="AMINO ACID ABC TRANSPORTER PERMEASE PROTEIN"/>
    <property type="match status" value="1"/>
</dbReference>
<keyword evidence="11" id="KW-1185">Reference proteome</keyword>
<dbReference type="EMBL" id="FOWD01000021">
    <property type="protein sequence ID" value="SFO37744.1"/>
    <property type="molecule type" value="Genomic_DNA"/>
</dbReference>
<evidence type="ECO:0000256" key="2">
    <source>
        <dbReference type="ARBA" id="ARBA00022448"/>
    </source>
</evidence>
<evidence type="ECO:0000313" key="11">
    <source>
        <dbReference type="Proteomes" id="UP000198806"/>
    </source>
</evidence>
<dbReference type="InterPro" id="IPR001851">
    <property type="entry name" value="ABC_transp_permease"/>
</dbReference>
<feature type="transmembrane region" description="Helical" evidence="9">
    <location>
        <begin position="265"/>
        <end position="283"/>
    </location>
</feature>
<keyword evidence="6 9" id="KW-1133">Transmembrane helix</keyword>
<feature type="transmembrane region" description="Helical" evidence="9">
    <location>
        <begin position="57"/>
        <end position="77"/>
    </location>
</feature>
<evidence type="ECO:0000313" key="10">
    <source>
        <dbReference type="EMBL" id="SFO37744.1"/>
    </source>
</evidence>
<name>A0A1I5GNU2_9FIRM</name>
<keyword evidence="5" id="KW-0029">Amino-acid transport</keyword>
<evidence type="ECO:0000256" key="3">
    <source>
        <dbReference type="ARBA" id="ARBA00022475"/>
    </source>
</evidence>
<dbReference type="GO" id="GO:0006865">
    <property type="term" value="P:amino acid transport"/>
    <property type="evidence" value="ECO:0007669"/>
    <property type="project" value="UniProtKB-KW"/>
</dbReference>
<dbReference type="STRING" id="1527.SAMN04489757_12134"/>
<dbReference type="GO" id="GO:0005886">
    <property type="term" value="C:plasma membrane"/>
    <property type="evidence" value="ECO:0007669"/>
    <property type="project" value="UniProtKB-SubCell"/>
</dbReference>
<dbReference type="GO" id="GO:0022857">
    <property type="term" value="F:transmembrane transporter activity"/>
    <property type="evidence" value="ECO:0007669"/>
    <property type="project" value="InterPro"/>
</dbReference>
<dbReference type="OrthoDB" id="9807115at2"/>
<dbReference type="AlphaFoldDB" id="A0A1I5GNU2"/>